<evidence type="ECO:0000313" key="2">
    <source>
        <dbReference type="WBParaSite" id="PDA_v2.g9583.t1"/>
    </source>
</evidence>
<dbReference type="Proteomes" id="UP000887578">
    <property type="component" value="Unplaced"/>
</dbReference>
<organism evidence="1 2">
    <name type="scientific">Panagrolaimus davidi</name>
    <dbReference type="NCBI Taxonomy" id="227884"/>
    <lineage>
        <taxon>Eukaryota</taxon>
        <taxon>Metazoa</taxon>
        <taxon>Ecdysozoa</taxon>
        <taxon>Nematoda</taxon>
        <taxon>Chromadorea</taxon>
        <taxon>Rhabditida</taxon>
        <taxon>Tylenchina</taxon>
        <taxon>Panagrolaimomorpha</taxon>
        <taxon>Panagrolaimoidea</taxon>
        <taxon>Panagrolaimidae</taxon>
        <taxon>Panagrolaimus</taxon>
    </lineage>
</organism>
<dbReference type="WBParaSite" id="PDA_v2.g9583.t1">
    <property type="protein sequence ID" value="PDA_v2.g9583.t1"/>
    <property type="gene ID" value="PDA_v2.g9583"/>
</dbReference>
<accession>A0A914QZJ6</accession>
<protein>
    <submittedName>
        <fullName evidence="2">Uncharacterized protein</fullName>
    </submittedName>
</protein>
<evidence type="ECO:0000313" key="1">
    <source>
        <dbReference type="Proteomes" id="UP000887578"/>
    </source>
</evidence>
<name>A0A914QZJ6_9BILA</name>
<reference evidence="2" key="1">
    <citation type="submission" date="2022-11" db="UniProtKB">
        <authorList>
            <consortium name="WormBaseParasite"/>
        </authorList>
    </citation>
    <scope>IDENTIFICATION</scope>
</reference>
<keyword evidence="1" id="KW-1185">Reference proteome</keyword>
<dbReference type="AlphaFoldDB" id="A0A914QZJ6"/>
<proteinExistence type="predicted"/>
<sequence>MLQKFQKQLKLQNEQKRLIGQEGNLQCGNKMCFISDGCFETRELTVGKKQKVLDEKTTNSLECVDKIEEKVLSERQTISSADYGYVCKLMESKDRCIVVHPPESNSKPLIVCCCNNNYKILSKDDETFQCPSKLEELPSQIGKRIGSFN</sequence>